<dbReference type="GO" id="GO:0009103">
    <property type="term" value="P:lipopolysaccharide biosynthetic process"/>
    <property type="evidence" value="ECO:0007669"/>
    <property type="project" value="TreeGrafter"/>
</dbReference>
<protein>
    <submittedName>
        <fullName evidence="3">Glycosyl transferase family 1</fullName>
    </submittedName>
</protein>
<comment type="caution">
    <text evidence="3">The sequence shown here is derived from an EMBL/GenBank/DDBJ whole genome shotgun (WGS) entry which is preliminary data.</text>
</comment>
<dbReference type="InterPro" id="IPR001296">
    <property type="entry name" value="Glyco_trans_1"/>
</dbReference>
<dbReference type="Pfam" id="PF00534">
    <property type="entry name" value="Glycos_transf_1"/>
    <property type="match status" value="1"/>
</dbReference>
<keyword evidence="1 3" id="KW-0808">Transferase</keyword>
<dbReference type="Gene3D" id="3.40.50.2000">
    <property type="entry name" value="Glycogen Phosphorylase B"/>
    <property type="match status" value="1"/>
</dbReference>
<dbReference type="CDD" id="cd03801">
    <property type="entry name" value="GT4_PimA-like"/>
    <property type="match status" value="1"/>
</dbReference>
<accession>A0A2M6WBK2</accession>
<sequence>MKLLILYEHPASLGSMSTQGQLLYQGLKENGIECYPAHYQERAKEREFFYRAIKPDVVIGIGWWADTPQLIREPQKFNILPVPWLLSDGWVANYHSDINALPLVFVTSFWVKETYKRDMVDVKNFEVLHVGYDPKLFRPLPKDQAGVREVRRMFGVKDDEKMILTMGGDTTSKGAQEMIVALAKVNQQFKNWKYVCKSTTSACAHNHHEEELNLMDKLGLPKDKIVYVTDDFSREMVPFLLNAANIYAAPSRIEGFGMIQVEAMACGTPVISIDAMGPKDTIVHGETGFLAKVGGTVELTDEWVNEEMGFDEAFKVKFEKPKIFAYRADIDELADYTLKLLTDEKLAREMGEKAARHALENFDYKKLARHCLNILQEKLNLK</sequence>
<dbReference type="Proteomes" id="UP000231464">
    <property type="component" value="Unassembled WGS sequence"/>
</dbReference>
<reference evidence="4" key="1">
    <citation type="submission" date="2017-09" db="EMBL/GenBank/DDBJ databases">
        <title>Depth-based differentiation of microbial function through sediment-hosted aquifers and enrichment of novel symbionts in the deep terrestrial subsurface.</title>
        <authorList>
            <person name="Probst A.J."/>
            <person name="Ladd B."/>
            <person name="Jarett J.K."/>
            <person name="Geller-Mcgrath D.E."/>
            <person name="Sieber C.M.K."/>
            <person name="Emerson J.B."/>
            <person name="Anantharaman K."/>
            <person name="Thomas B.C."/>
            <person name="Malmstrom R."/>
            <person name="Stieglmeier M."/>
            <person name="Klingl A."/>
            <person name="Woyke T."/>
            <person name="Ryan C.M."/>
            <person name="Banfield J.F."/>
        </authorList>
    </citation>
    <scope>NUCLEOTIDE SEQUENCE [LARGE SCALE GENOMIC DNA]</scope>
</reference>
<feature type="domain" description="Glycosyl transferase family 1" evidence="2">
    <location>
        <begin position="151"/>
        <end position="294"/>
    </location>
</feature>
<evidence type="ECO:0000313" key="3">
    <source>
        <dbReference type="EMBL" id="PIT90151.1"/>
    </source>
</evidence>
<dbReference type="AlphaFoldDB" id="A0A2M6WBK2"/>
<dbReference type="PANTHER" id="PTHR46401">
    <property type="entry name" value="GLYCOSYLTRANSFERASE WBBK-RELATED"/>
    <property type="match status" value="1"/>
</dbReference>
<evidence type="ECO:0000313" key="4">
    <source>
        <dbReference type="Proteomes" id="UP000231464"/>
    </source>
</evidence>
<proteinExistence type="predicted"/>
<dbReference type="EMBL" id="PFBP01000002">
    <property type="protein sequence ID" value="PIT90151.1"/>
    <property type="molecule type" value="Genomic_DNA"/>
</dbReference>
<evidence type="ECO:0000259" key="2">
    <source>
        <dbReference type="Pfam" id="PF00534"/>
    </source>
</evidence>
<name>A0A2M6WBK2_9BACT</name>
<dbReference type="GO" id="GO:0016757">
    <property type="term" value="F:glycosyltransferase activity"/>
    <property type="evidence" value="ECO:0007669"/>
    <property type="project" value="InterPro"/>
</dbReference>
<organism evidence="3 4">
    <name type="scientific">Candidatus Kuenenbacteria bacterium CG10_big_fil_rev_8_21_14_0_10_36_11</name>
    <dbReference type="NCBI Taxonomy" id="1974618"/>
    <lineage>
        <taxon>Bacteria</taxon>
        <taxon>Candidatus Kueneniibacteriota</taxon>
    </lineage>
</organism>
<dbReference type="SUPFAM" id="SSF53756">
    <property type="entry name" value="UDP-Glycosyltransferase/glycogen phosphorylase"/>
    <property type="match status" value="1"/>
</dbReference>
<dbReference type="PANTHER" id="PTHR46401:SF2">
    <property type="entry name" value="GLYCOSYLTRANSFERASE WBBK-RELATED"/>
    <property type="match status" value="1"/>
</dbReference>
<evidence type="ECO:0000256" key="1">
    <source>
        <dbReference type="ARBA" id="ARBA00022679"/>
    </source>
</evidence>
<gene>
    <name evidence="3" type="ORF">COU23_00120</name>
</gene>